<evidence type="ECO:0000259" key="7">
    <source>
        <dbReference type="Pfam" id="PF07669"/>
    </source>
</evidence>
<feature type="region of interest" description="Disordered" evidence="6">
    <location>
        <begin position="1312"/>
        <end position="1358"/>
    </location>
</feature>
<feature type="region of interest" description="Disordered" evidence="6">
    <location>
        <begin position="91"/>
        <end position="112"/>
    </location>
</feature>
<dbReference type="InterPro" id="IPR029063">
    <property type="entry name" value="SAM-dependent_MTases_sf"/>
</dbReference>
<evidence type="ECO:0000313" key="10">
    <source>
        <dbReference type="Proteomes" id="UP001500908"/>
    </source>
</evidence>
<dbReference type="EC" id="2.1.1.72" evidence="1"/>
<dbReference type="Gene3D" id="3.40.50.150">
    <property type="entry name" value="Vaccinia Virus protein VP39"/>
    <property type="match status" value="2"/>
</dbReference>
<gene>
    <name evidence="9" type="ORF">GCM10022402_04240</name>
</gene>
<dbReference type="PANTHER" id="PTHR33841">
    <property type="entry name" value="DNA METHYLTRANSFERASE YEEA-RELATED"/>
    <property type="match status" value="1"/>
</dbReference>
<dbReference type="SUPFAM" id="SSF53335">
    <property type="entry name" value="S-adenosyl-L-methionine-dependent methyltransferases"/>
    <property type="match status" value="1"/>
</dbReference>
<comment type="catalytic activity">
    <reaction evidence="5">
        <text>a 2'-deoxyadenosine in DNA + S-adenosyl-L-methionine = an N(6)-methyl-2'-deoxyadenosine in DNA + S-adenosyl-L-homocysteine + H(+)</text>
        <dbReference type="Rhea" id="RHEA:15197"/>
        <dbReference type="Rhea" id="RHEA-COMP:12418"/>
        <dbReference type="Rhea" id="RHEA-COMP:12419"/>
        <dbReference type="ChEBI" id="CHEBI:15378"/>
        <dbReference type="ChEBI" id="CHEBI:57856"/>
        <dbReference type="ChEBI" id="CHEBI:59789"/>
        <dbReference type="ChEBI" id="CHEBI:90615"/>
        <dbReference type="ChEBI" id="CHEBI:90616"/>
        <dbReference type="EC" id="2.1.1.72"/>
    </reaction>
</comment>
<organism evidence="9 10">
    <name type="scientific">Salinactinospora qingdaonensis</name>
    <dbReference type="NCBI Taxonomy" id="702744"/>
    <lineage>
        <taxon>Bacteria</taxon>
        <taxon>Bacillati</taxon>
        <taxon>Actinomycetota</taxon>
        <taxon>Actinomycetes</taxon>
        <taxon>Streptosporangiales</taxon>
        <taxon>Nocardiopsidaceae</taxon>
        <taxon>Salinactinospora</taxon>
    </lineage>
</organism>
<keyword evidence="3" id="KW-0808">Transferase</keyword>
<keyword evidence="4" id="KW-0949">S-adenosyl-L-methionine</keyword>
<keyword evidence="10" id="KW-1185">Reference proteome</keyword>
<evidence type="ECO:0000256" key="1">
    <source>
        <dbReference type="ARBA" id="ARBA00011900"/>
    </source>
</evidence>
<dbReference type="Pfam" id="PF20466">
    <property type="entry name" value="MmeI_TRD"/>
    <property type="match status" value="1"/>
</dbReference>
<sequence>MPPARRPRIPQQSPGEQHAEWLQLLAPDGPFLSVDVLLEAFPQGMAAPGAELRDRLRTAWDEVQAAPDLLLPAWSELVFGELLGWRERFRAEPDRTGPGPHPDFVLTGPGQRGGTQPRLLAYRLPWDSDLTASAADRPSPVEQAAARCRRDGVPLALVTNGRMWALVHARPGKPTSVGVFDADLWLEERGLLAAFTTLLAGNRVQIPPVSPDGATTSDSTAALFSRTANSQGRLTEELGLQVRQAVELLVDEIARLDRETRGALLAPVPEREIYRGALTVLMRLVFLLYAEEQRLLPADDLYTEHYSVTRLYDQLAAERDRYGEQVGDRRAAAWPRLIALFTGIHRGSEHPDLRLPPYGGSLFDPERFSWLADCRVTDRVVFQMLDALLMLRGRKHKTPTRISYKGLGVEDIGHIYEGLLEFSCRKVDEHYVGLFGKLEPELPLRELEEQYSAGEEAFREWLREQTGATPKQLDRARTETPKAEQRAALHAAADSDDELTERALPFWGLLRTDLREEPTLFPAGSVLFTRVGERRTTGTHYTPRTLAEQVVRHTLDPLVHRPGPAEGAAEADWRVRPAEELLALKVVDPAMGSGAFLVSACRYLAERVVQAWQRDGVPEEVLQAVGADHELDELRLFAKRKVVAASIYGVDRDDMAVELAKLSLWLETLEKNTPFSFLDHALRCGDSLVGLISEEQVRAFHTTPAEGRQVNAQIVGDVGGYIDKVLEEVVALREEIERTPVRDPGDIAEKARLLARAEQRSEQLRLAADTVVAAALAADRYTEVERWWVDGDAESKQLNWHDAYNDLLANISADVRELLDEDSFDFLKEQRLRERVQDWLTGRRDAPIRPLHWALEFPEVMGNGGFDAVVGNPPFMGGQRLTGTLGTDVREYLVVDVADGRRGSADLCSYFLLRNLKVAAKGRTGIIATNTIAQGDTREVGLDRVTEQGWTIYRAEKSRKWEGTANVYVSLVWAGHTGERERSVLGDTPVNAITPSLDARSRVTGNPHRLVENEDQSFIGSYVLGEGFVLEPEHARELIERNPKNRDVLFPYLNGKDLNSRPDCSPSRWVINFGSMSEEQAREYPEPFEIVEREVKPVRAKNNRAARRERWWQFAERAADMYEAIAGLEQVLVIARVSRTAQPDFVDRGMVMSEQIVVISQADLSNFALLASGQSYVWMMSRGSSMKADLRYTPSDCYETFPKPSLVSSIKKSGQALHDFRKPLMINRDLGLTSLYNLVHDPNHSDTEIDRLREIHVEIDEAVKQAYGWMDLDLGHDHHETPQGTRWTISPAARVEVLDRLLELNHARYKAEVEQGKHKPGARAKRRKAKKAQQPHKTAADDQESIDGGLFKPDNALF</sequence>
<dbReference type="InterPro" id="IPR011639">
    <property type="entry name" value="MethylTrfase_TaqI-like_dom"/>
</dbReference>
<dbReference type="InterPro" id="IPR046820">
    <property type="entry name" value="MmeI_TRD"/>
</dbReference>
<evidence type="ECO:0000256" key="4">
    <source>
        <dbReference type="ARBA" id="ARBA00022691"/>
    </source>
</evidence>
<accession>A0ABP7EWY4</accession>
<evidence type="ECO:0000259" key="8">
    <source>
        <dbReference type="Pfam" id="PF20466"/>
    </source>
</evidence>
<dbReference type="EMBL" id="BAABDD010000001">
    <property type="protein sequence ID" value="GAA3726668.1"/>
    <property type="molecule type" value="Genomic_DNA"/>
</dbReference>
<evidence type="ECO:0000256" key="5">
    <source>
        <dbReference type="ARBA" id="ARBA00047942"/>
    </source>
</evidence>
<dbReference type="PRINTS" id="PR00507">
    <property type="entry name" value="N12N6MTFRASE"/>
</dbReference>
<dbReference type="InterPro" id="IPR050953">
    <property type="entry name" value="N4_N6_ade-DNA_methylase"/>
</dbReference>
<protein>
    <recommendedName>
        <fullName evidence="1">site-specific DNA-methyltransferase (adenine-specific)</fullName>
        <ecNumber evidence="1">2.1.1.72</ecNumber>
    </recommendedName>
</protein>
<dbReference type="PANTHER" id="PTHR33841:SF1">
    <property type="entry name" value="DNA METHYLTRANSFERASE A"/>
    <property type="match status" value="1"/>
</dbReference>
<feature type="domain" description="Type II methyltransferase M.TaqI-like" evidence="7">
    <location>
        <begin position="646"/>
        <end position="934"/>
    </location>
</feature>
<feature type="domain" description="MmeI-like target recognition" evidence="8">
    <location>
        <begin position="1025"/>
        <end position="1206"/>
    </location>
</feature>
<evidence type="ECO:0000256" key="2">
    <source>
        <dbReference type="ARBA" id="ARBA00022603"/>
    </source>
</evidence>
<dbReference type="Pfam" id="PF07669">
    <property type="entry name" value="Eco57I"/>
    <property type="match status" value="1"/>
</dbReference>
<evidence type="ECO:0000256" key="6">
    <source>
        <dbReference type="SAM" id="MobiDB-lite"/>
    </source>
</evidence>
<name>A0ABP7EWY4_9ACTN</name>
<dbReference type="Proteomes" id="UP001500908">
    <property type="component" value="Unassembled WGS sequence"/>
</dbReference>
<evidence type="ECO:0000256" key="3">
    <source>
        <dbReference type="ARBA" id="ARBA00022679"/>
    </source>
</evidence>
<dbReference type="InterPro" id="IPR002052">
    <property type="entry name" value="DNA_methylase_N6_adenine_CS"/>
</dbReference>
<proteinExistence type="predicted"/>
<dbReference type="PROSITE" id="PS00092">
    <property type="entry name" value="N6_MTASE"/>
    <property type="match status" value="1"/>
</dbReference>
<comment type="caution">
    <text evidence="9">The sequence shown here is derived from an EMBL/GenBank/DDBJ whole genome shotgun (WGS) entry which is preliminary data.</text>
</comment>
<evidence type="ECO:0000313" key="9">
    <source>
        <dbReference type="EMBL" id="GAA3726668.1"/>
    </source>
</evidence>
<reference evidence="10" key="1">
    <citation type="journal article" date="2019" name="Int. J. Syst. Evol. Microbiol.">
        <title>The Global Catalogue of Microorganisms (GCM) 10K type strain sequencing project: providing services to taxonomists for standard genome sequencing and annotation.</title>
        <authorList>
            <consortium name="The Broad Institute Genomics Platform"/>
            <consortium name="The Broad Institute Genome Sequencing Center for Infectious Disease"/>
            <person name="Wu L."/>
            <person name="Ma J."/>
        </authorList>
    </citation>
    <scope>NUCLEOTIDE SEQUENCE [LARGE SCALE GENOMIC DNA]</scope>
    <source>
        <strain evidence="10">JCM 17137</strain>
    </source>
</reference>
<feature type="compositionally biased region" description="Basic residues" evidence="6">
    <location>
        <begin position="1318"/>
        <end position="1334"/>
    </location>
</feature>
<keyword evidence="2" id="KW-0489">Methyltransferase</keyword>
<dbReference type="RefSeq" id="WP_344966651.1">
    <property type="nucleotide sequence ID" value="NZ_BAABDD010000001.1"/>
</dbReference>